<feature type="transmembrane region" description="Helical" evidence="6">
    <location>
        <begin position="467"/>
        <end position="485"/>
    </location>
</feature>
<dbReference type="PANTHER" id="PTHR30252:SF0">
    <property type="entry name" value="PEPTIDE TRANSPORTER CSTA"/>
    <property type="match status" value="1"/>
</dbReference>
<feature type="transmembrane region" description="Helical" evidence="6">
    <location>
        <begin position="246"/>
        <end position="267"/>
    </location>
</feature>
<dbReference type="EMBL" id="WKJO01000001">
    <property type="protein sequence ID" value="MRX21422.1"/>
    <property type="molecule type" value="Genomic_DNA"/>
</dbReference>
<gene>
    <name evidence="8" type="ORF">GJR96_05535</name>
</gene>
<keyword evidence="4 6" id="KW-1133">Transmembrane helix</keyword>
<keyword evidence="3 6" id="KW-0812">Transmembrane</keyword>
<dbReference type="Proteomes" id="UP000439022">
    <property type="component" value="Unassembled WGS sequence"/>
</dbReference>
<dbReference type="InterPro" id="IPR051605">
    <property type="entry name" value="CstA"/>
</dbReference>
<feature type="transmembrane region" description="Helical" evidence="6">
    <location>
        <begin position="218"/>
        <end position="240"/>
    </location>
</feature>
<feature type="transmembrane region" description="Helical" evidence="6">
    <location>
        <begin position="360"/>
        <end position="381"/>
    </location>
</feature>
<dbReference type="AlphaFoldDB" id="A0A6A8GG23"/>
<evidence type="ECO:0000256" key="6">
    <source>
        <dbReference type="SAM" id="Phobius"/>
    </source>
</evidence>
<evidence type="ECO:0000256" key="4">
    <source>
        <dbReference type="ARBA" id="ARBA00022989"/>
    </source>
</evidence>
<feature type="transmembrane region" description="Helical" evidence="6">
    <location>
        <begin position="133"/>
        <end position="156"/>
    </location>
</feature>
<feature type="transmembrane region" description="Helical" evidence="6">
    <location>
        <begin position="556"/>
        <end position="576"/>
    </location>
</feature>
<keyword evidence="2" id="KW-1003">Cell membrane</keyword>
<feature type="domain" description="CstA N-terminal" evidence="7">
    <location>
        <begin position="4"/>
        <end position="383"/>
    </location>
</feature>
<accession>A0A6A8GG23</accession>
<protein>
    <submittedName>
        <fullName evidence="8">Carbon starvation protein A</fullName>
    </submittedName>
</protein>
<feature type="transmembrane region" description="Helical" evidence="6">
    <location>
        <begin position="401"/>
        <end position="427"/>
    </location>
</feature>
<keyword evidence="5 6" id="KW-0472">Membrane</keyword>
<feature type="transmembrane region" description="Helical" evidence="6">
    <location>
        <begin position="6"/>
        <end position="27"/>
    </location>
</feature>
<dbReference type="PANTHER" id="PTHR30252">
    <property type="entry name" value="INNER MEMBRANE PEPTIDE TRANSPORTER"/>
    <property type="match status" value="1"/>
</dbReference>
<feature type="transmembrane region" description="Helical" evidence="6">
    <location>
        <begin position="319"/>
        <end position="340"/>
    </location>
</feature>
<feature type="transmembrane region" description="Helical" evidence="6">
    <location>
        <begin position="276"/>
        <end position="299"/>
    </location>
</feature>
<dbReference type="GO" id="GO:0005886">
    <property type="term" value="C:plasma membrane"/>
    <property type="evidence" value="ECO:0007669"/>
    <property type="project" value="UniProtKB-SubCell"/>
</dbReference>
<dbReference type="Pfam" id="PF02554">
    <property type="entry name" value="CstA"/>
    <property type="match status" value="2"/>
</dbReference>
<dbReference type="InterPro" id="IPR003706">
    <property type="entry name" value="CstA_N"/>
</dbReference>
<comment type="subcellular location">
    <subcellularLocation>
        <location evidence="1">Cell membrane</location>
        <topology evidence="1">Multi-pass membrane protein</topology>
    </subcellularLocation>
</comment>
<feature type="transmembrane region" description="Helical" evidence="6">
    <location>
        <begin position="519"/>
        <end position="536"/>
    </location>
</feature>
<evidence type="ECO:0000313" key="8">
    <source>
        <dbReference type="EMBL" id="MRX21422.1"/>
    </source>
</evidence>
<comment type="caution">
    <text evidence="8">The sequence shown here is derived from an EMBL/GenBank/DDBJ whole genome shotgun (WGS) entry which is preliminary data.</text>
</comment>
<evidence type="ECO:0000256" key="1">
    <source>
        <dbReference type="ARBA" id="ARBA00004651"/>
    </source>
</evidence>
<feature type="transmembrane region" description="Helical" evidence="6">
    <location>
        <begin position="187"/>
        <end position="206"/>
    </location>
</feature>
<evidence type="ECO:0000256" key="3">
    <source>
        <dbReference type="ARBA" id="ARBA00022692"/>
    </source>
</evidence>
<organism evidence="8 9">
    <name type="scientific">Haloferax litoreum</name>
    <dbReference type="NCBI Taxonomy" id="2666140"/>
    <lineage>
        <taxon>Archaea</taxon>
        <taxon>Methanobacteriati</taxon>
        <taxon>Methanobacteriota</taxon>
        <taxon>Stenosarchaea group</taxon>
        <taxon>Halobacteria</taxon>
        <taxon>Halobacteriales</taxon>
        <taxon>Haloferacaceae</taxon>
        <taxon>Haloferax</taxon>
    </lineage>
</organism>
<name>A0A6A8GG23_9EURY</name>
<feature type="transmembrane region" description="Helical" evidence="6">
    <location>
        <begin position="163"/>
        <end position="181"/>
    </location>
</feature>
<dbReference type="RefSeq" id="WP_151162022.1">
    <property type="nucleotide sequence ID" value="NZ_WKJO01000001.1"/>
</dbReference>
<reference evidence="8 9" key="1">
    <citation type="submission" date="2019-11" db="EMBL/GenBank/DDBJ databases">
        <title>Whole genome sequence of Haloferax sp. MBLA0076.</title>
        <authorList>
            <person name="Seo M.-J."/>
            <person name="Cho E.-S."/>
        </authorList>
    </citation>
    <scope>NUCLEOTIDE SEQUENCE [LARGE SCALE GENOMIC DNA]</scope>
    <source>
        <strain evidence="8 9">MBLA0076</strain>
    </source>
</reference>
<sequence>MVQVIWLVVTVLALFTVGYFGYSRYLARFVELDDSRDTPAHKYEDGQEYVPAKKPVLLGHHYSSIAGGAPIVGPITAGVVWGWLPALAWIAIGNPLLGSVHDFVSLSSSLRHDGKSIGYIIGEYVGERGKNMLLWFAFLTIILVVAVFALVVAIVFNAYPEAATASLVYIALAILFGMYLYQLNLPFLPGTVGFVAAMFIGVYFGIQFPIALFEPAARAPASTIVLLGSGGSWLPAAGAFGANAAAWIPIILVYGALASALPVWVLLQPRDYLSSFLLYAGVGGALLAIIVGTLVGTSSQPLVTNLEPFYGFMGRTGTPLFPLLFITIACGTISGFHSLVSSGTTSKQLNKESDARMIGYGGMLGEGLLATVALATVAIVAPDVGGGIGLALPTFAAGGGIILTSFGVPTSFGGPFMALVLVSFLLTSTDTAVRLGRYMMEEIVGTPESSAQELATNRWGNAAVQAIPAYVLITSGSWLTLWQLFGGANQLLAALALLTATVWLANWDDSKQLISTGGPMALMVTITSLGLLWLAIHDNIYAKFLNAEWMASATTVSMISAVVQIILAFTLIYLALSLAKMGYENIQDVRGSSSGHVTPNDD</sequence>
<dbReference type="GO" id="GO:0009267">
    <property type="term" value="P:cellular response to starvation"/>
    <property type="evidence" value="ECO:0007669"/>
    <property type="project" value="InterPro"/>
</dbReference>
<feature type="domain" description="CstA N-terminal" evidence="7">
    <location>
        <begin position="392"/>
        <end position="528"/>
    </location>
</feature>
<feature type="transmembrane region" description="Helical" evidence="6">
    <location>
        <begin position="491"/>
        <end position="507"/>
    </location>
</feature>
<evidence type="ECO:0000256" key="5">
    <source>
        <dbReference type="ARBA" id="ARBA00023136"/>
    </source>
</evidence>
<proteinExistence type="predicted"/>
<evidence type="ECO:0000313" key="9">
    <source>
        <dbReference type="Proteomes" id="UP000439022"/>
    </source>
</evidence>
<evidence type="ECO:0000256" key="2">
    <source>
        <dbReference type="ARBA" id="ARBA00022475"/>
    </source>
</evidence>
<keyword evidence="9" id="KW-1185">Reference proteome</keyword>
<evidence type="ECO:0000259" key="7">
    <source>
        <dbReference type="Pfam" id="PF02554"/>
    </source>
</evidence>
<feature type="transmembrane region" description="Helical" evidence="6">
    <location>
        <begin position="71"/>
        <end position="92"/>
    </location>
</feature>